<dbReference type="EC" id="1.1.1.1" evidence="3"/>
<dbReference type="SUPFAM" id="SSF51735">
    <property type="entry name" value="NAD(P)-binding Rossmann-fold domains"/>
    <property type="match status" value="1"/>
</dbReference>
<dbReference type="Pfam" id="PF08240">
    <property type="entry name" value="ADH_N"/>
    <property type="match status" value="1"/>
</dbReference>
<reference evidence="9" key="1">
    <citation type="submission" date="2005-08" db="EMBL/GenBank/DDBJ databases">
        <title>Complete sequence of chromosome 1 of Nitrosospira multiformis ATCC 25196.</title>
        <authorList>
            <person name="Copeland A."/>
            <person name="Lucas S."/>
            <person name="Lapidus A."/>
            <person name="Barry K."/>
            <person name="Detter J.C."/>
            <person name="Glavina T."/>
            <person name="Hammon N."/>
            <person name="Israni S."/>
            <person name="Pitluck S."/>
            <person name="Chain P."/>
            <person name="Malfatti S."/>
            <person name="Shin M."/>
            <person name="Vergez L."/>
            <person name="Schmutz J."/>
            <person name="Larimer F."/>
            <person name="Land M."/>
            <person name="Hauser L."/>
            <person name="Kyrpides N."/>
            <person name="Lykidis A."/>
            <person name="Richardson P."/>
        </authorList>
    </citation>
    <scope>NUCLEOTIDE SEQUENCE [LARGE SCALE GENOMIC DNA]</scope>
    <source>
        <strain evidence="9">ATCC 25196 / NCIMB 11849 / C 71</strain>
    </source>
</reference>
<dbReference type="CDD" id="cd08298">
    <property type="entry name" value="CAD2"/>
    <property type="match status" value="1"/>
</dbReference>
<name>Q2Y7N9_NITMU</name>
<dbReference type="InterPro" id="IPR011032">
    <property type="entry name" value="GroES-like_sf"/>
</dbReference>
<evidence type="ECO:0000256" key="1">
    <source>
        <dbReference type="ARBA" id="ARBA00001947"/>
    </source>
</evidence>
<dbReference type="GO" id="GO:0005737">
    <property type="term" value="C:cytoplasm"/>
    <property type="evidence" value="ECO:0007669"/>
    <property type="project" value="TreeGrafter"/>
</dbReference>
<evidence type="ECO:0000313" key="9">
    <source>
        <dbReference type="Proteomes" id="UP000002718"/>
    </source>
</evidence>
<dbReference type="Proteomes" id="UP000002718">
    <property type="component" value="Chromosome"/>
</dbReference>
<dbReference type="InterPro" id="IPR020843">
    <property type="entry name" value="ER"/>
</dbReference>
<dbReference type="InterPro" id="IPR013154">
    <property type="entry name" value="ADH-like_N"/>
</dbReference>
<evidence type="ECO:0000256" key="3">
    <source>
        <dbReference type="ARBA" id="ARBA00013190"/>
    </source>
</evidence>
<comment type="similarity">
    <text evidence="2">Belongs to the zinc-containing alcohol dehydrogenase family.</text>
</comment>
<protein>
    <recommendedName>
        <fullName evidence="3">alcohol dehydrogenase</fullName>
        <ecNumber evidence="3">1.1.1.1</ecNumber>
    </recommendedName>
</protein>
<dbReference type="EMBL" id="CP000103">
    <property type="protein sequence ID" value="ABB75232.1"/>
    <property type="molecule type" value="Genomic_DNA"/>
</dbReference>
<dbReference type="KEGG" id="nmu:Nmul_A1937"/>
<organism evidence="8 9">
    <name type="scientific">Nitrosospira multiformis (strain ATCC 25196 / NCIMB 11849 / C 71)</name>
    <dbReference type="NCBI Taxonomy" id="323848"/>
    <lineage>
        <taxon>Bacteria</taxon>
        <taxon>Pseudomonadati</taxon>
        <taxon>Pseudomonadota</taxon>
        <taxon>Betaproteobacteria</taxon>
        <taxon>Nitrosomonadales</taxon>
        <taxon>Nitrosomonadaceae</taxon>
        <taxon>Nitrosospira</taxon>
    </lineage>
</organism>
<gene>
    <name evidence="8" type="ordered locus">Nmul_A1937</name>
</gene>
<evidence type="ECO:0000313" key="8">
    <source>
        <dbReference type="EMBL" id="ABB75232.1"/>
    </source>
</evidence>
<dbReference type="Gene3D" id="3.40.50.720">
    <property type="entry name" value="NAD(P)-binding Rossmann-like Domain"/>
    <property type="match status" value="1"/>
</dbReference>
<feature type="domain" description="Enoyl reductase (ER)" evidence="7">
    <location>
        <begin position="8"/>
        <end position="334"/>
    </location>
</feature>
<evidence type="ECO:0000256" key="5">
    <source>
        <dbReference type="ARBA" id="ARBA00022833"/>
    </source>
</evidence>
<dbReference type="PANTHER" id="PTHR42940">
    <property type="entry name" value="ALCOHOL DEHYDROGENASE 1-RELATED"/>
    <property type="match status" value="1"/>
</dbReference>
<dbReference type="SUPFAM" id="SSF50129">
    <property type="entry name" value="GroES-like"/>
    <property type="match status" value="1"/>
</dbReference>
<evidence type="ECO:0000256" key="2">
    <source>
        <dbReference type="ARBA" id="ARBA00008072"/>
    </source>
</evidence>
<keyword evidence="9" id="KW-1185">Reference proteome</keyword>
<comment type="cofactor">
    <cofactor evidence="1">
        <name>Zn(2+)</name>
        <dbReference type="ChEBI" id="CHEBI:29105"/>
    </cofactor>
</comment>
<sequence>MAMQNQDGLMQAMVLDAPREKVQVRRIPRPRPGPDQLLIEIAACAVCRTDLHVVDGELPHPKLPIIPGHEIVGRVIARGADVRDFAVGDRIGIPWLGWTCGHCRYCLEGRENLCPNARFTGYQIDGGYAEYTVADARYCFRIPDRYSDLEAAPLLCAGLIGYRALKMTGNAERVGIYGFGAAAHIVAQILHYQGCRLFAFTRPGDAAAQEFAHKMGADWVGSSDTMPPEELDAAIIFAPAGALVPIALRAVCPGGIVVCGGIHMSDIPAFPYDILWREKRLVSVANLTRQDGEEFLKLAAQVPIHVTTESFPLGEANTALTRLREGKLTGAAVLIPKKGNVSLP</sequence>
<dbReference type="PROSITE" id="PS00059">
    <property type="entry name" value="ADH_ZINC"/>
    <property type="match status" value="1"/>
</dbReference>
<keyword evidence="4" id="KW-0479">Metal-binding</keyword>
<dbReference type="NCBIfam" id="TIGR02822">
    <property type="entry name" value="adh_fam_2"/>
    <property type="match status" value="1"/>
</dbReference>
<proteinExistence type="inferred from homology"/>
<dbReference type="HOGENOM" id="CLU_026673_20_7_4"/>
<dbReference type="STRING" id="323848.Nmul_A1937"/>
<keyword evidence="5" id="KW-0862">Zinc</keyword>
<evidence type="ECO:0000259" key="7">
    <source>
        <dbReference type="SMART" id="SM00829"/>
    </source>
</evidence>
<dbReference type="InterPro" id="IPR002328">
    <property type="entry name" value="ADH_Zn_CS"/>
</dbReference>
<dbReference type="GO" id="GO:0004022">
    <property type="term" value="F:alcohol dehydrogenase (NAD+) activity"/>
    <property type="evidence" value="ECO:0007669"/>
    <property type="project" value="UniProtKB-EC"/>
</dbReference>
<evidence type="ECO:0000256" key="6">
    <source>
        <dbReference type="ARBA" id="ARBA00023002"/>
    </source>
</evidence>
<dbReference type="PANTHER" id="PTHR42940:SF8">
    <property type="entry name" value="VACUOLAR PROTEIN SORTING-ASSOCIATED PROTEIN 11"/>
    <property type="match status" value="1"/>
</dbReference>
<dbReference type="SMART" id="SM00829">
    <property type="entry name" value="PKS_ER"/>
    <property type="match status" value="1"/>
</dbReference>
<dbReference type="Gene3D" id="3.90.180.10">
    <property type="entry name" value="Medium-chain alcohol dehydrogenases, catalytic domain"/>
    <property type="match status" value="1"/>
</dbReference>
<accession>Q2Y7N9</accession>
<keyword evidence="6" id="KW-0560">Oxidoreductase</keyword>
<evidence type="ECO:0000256" key="4">
    <source>
        <dbReference type="ARBA" id="ARBA00022723"/>
    </source>
</evidence>
<dbReference type="InterPro" id="IPR014187">
    <property type="entry name" value="ADH_Zn_typ-2"/>
</dbReference>
<dbReference type="eggNOG" id="COG1064">
    <property type="taxonomic scope" value="Bacteria"/>
</dbReference>
<reference evidence="8 9" key="2">
    <citation type="journal article" date="2008" name="Appl. Environ. Microbiol.">
        <title>Complete genome sequence of Nitrosospira multiformis, an ammonia-oxidizing bacterium from the soil environment.</title>
        <authorList>
            <person name="Norton J.M."/>
            <person name="Klotz M.G."/>
            <person name="Stein L.Y."/>
            <person name="Arp D.J."/>
            <person name="Bottomley P.J."/>
            <person name="Chain P.S."/>
            <person name="Hauser L.J."/>
            <person name="Land M.L."/>
            <person name="Larimer F.W."/>
            <person name="Shin M.W."/>
            <person name="Starkenburg S.R."/>
        </authorList>
    </citation>
    <scope>NUCLEOTIDE SEQUENCE [LARGE SCALE GENOMIC DNA]</scope>
    <source>
        <strain evidence="9">ATCC 25196 / NCIMB 11849 / C 71</strain>
    </source>
</reference>
<dbReference type="InterPro" id="IPR036291">
    <property type="entry name" value="NAD(P)-bd_dom_sf"/>
</dbReference>
<dbReference type="AlphaFoldDB" id="Q2Y7N9"/>
<dbReference type="GO" id="GO:0008270">
    <property type="term" value="F:zinc ion binding"/>
    <property type="evidence" value="ECO:0007669"/>
    <property type="project" value="InterPro"/>
</dbReference>